<evidence type="ECO:0000256" key="2">
    <source>
        <dbReference type="ARBA" id="ARBA00022448"/>
    </source>
</evidence>
<name>A0ABS4BR96_9FLAO</name>
<dbReference type="InterPro" id="IPR027417">
    <property type="entry name" value="P-loop_NTPase"/>
</dbReference>
<evidence type="ECO:0000259" key="5">
    <source>
        <dbReference type="PROSITE" id="PS50893"/>
    </source>
</evidence>
<dbReference type="SMART" id="SM00382">
    <property type="entry name" value="AAA"/>
    <property type="match status" value="1"/>
</dbReference>
<dbReference type="InterPro" id="IPR003593">
    <property type="entry name" value="AAA+_ATPase"/>
</dbReference>
<dbReference type="Proteomes" id="UP000670776">
    <property type="component" value="Unassembled WGS sequence"/>
</dbReference>
<evidence type="ECO:0000256" key="1">
    <source>
        <dbReference type="ARBA" id="ARBA00005417"/>
    </source>
</evidence>
<comment type="similarity">
    <text evidence="1">Belongs to the ABC transporter superfamily.</text>
</comment>
<evidence type="ECO:0000313" key="6">
    <source>
        <dbReference type="EMBL" id="MBP0903084.1"/>
    </source>
</evidence>
<feature type="domain" description="ABC transporter" evidence="5">
    <location>
        <begin position="3"/>
        <end position="228"/>
    </location>
</feature>
<keyword evidence="4 6" id="KW-0067">ATP-binding</keyword>
<sequence length="298" mass="33810">MSIQVEGVSKLYGNQKALNNISFKVEKPEIVGFLGPNGAGKSTMMKILTTYLDSSAGIATVNGFDVNTNKQQVQQSVGYLPEHNPLYLDMYIKEYLAFNARIYKIKKERIEEVIELTGLTPEAHKKIGQLSKGYRQRVGLANALLHNPDVLILDEPTTGLDPNQLVEIRNLIKNIGKTKTVFLSTHIMQEVEAMCDRVIIINKGEIIADKKLKDLHENKEQVVIVEFDYRVEDAFLLKLPKVKTVVNTHDFVYEITFSTSEDMRSHVFDFAHDNKLKILQLNQKNASLESLFRDLTSK</sequence>
<evidence type="ECO:0000313" key="7">
    <source>
        <dbReference type="Proteomes" id="UP000670776"/>
    </source>
</evidence>
<dbReference type="GO" id="GO:0005524">
    <property type="term" value="F:ATP binding"/>
    <property type="evidence" value="ECO:0007669"/>
    <property type="project" value="UniProtKB-KW"/>
</dbReference>
<keyword evidence="2" id="KW-0813">Transport</keyword>
<dbReference type="SUPFAM" id="SSF52540">
    <property type="entry name" value="P-loop containing nucleoside triphosphate hydrolases"/>
    <property type="match status" value="1"/>
</dbReference>
<dbReference type="PROSITE" id="PS50893">
    <property type="entry name" value="ABC_TRANSPORTER_2"/>
    <property type="match status" value="1"/>
</dbReference>
<reference evidence="6 7" key="1">
    <citation type="submission" date="2021-04" db="EMBL/GenBank/DDBJ databases">
        <title>Mariniflexile gromovii gen. nov., sp. nov., a gliding bacterium isolated from the sea urchin Strongylocentrotus intermedius.</title>
        <authorList>
            <person name="Ko S."/>
            <person name="Le V."/>
            <person name="Ahn C.-Y."/>
            <person name="Oh H.-M."/>
        </authorList>
    </citation>
    <scope>NUCLEOTIDE SEQUENCE [LARGE SCALE GENOMIC DNA]</scope>
    <source>
        <strain evidence="6 7">KCTC 12570</strain>
    </source>
</reference>
<gene>
    <name evidence="6" type="primary">gldA</name>
    <name evidence="6" type="ORF">J8H85_04520</name>
</gene>
<dbReference type="PANTHER" id="PTHR43335:SF4">
    <property type="entry name" value="ABC TRANSPORTER, ATP-BINDING PROTEIN"/>
    <property type="match status" value="1"/>
</dbReference>
<proteinExistence type="inferred from homology"/>
<dbReference type="Pfam" id="PF00005">
    <property type="entry name" value="ABC_tran"/>
    <property type="match status" value="1"/>
</dbReference>
<keyword evidence="3" id="KW-0547">Nucleotide-binding</keyword>
<evidence type="ECO:0000256" key="4">
    <source>
        <dbReference type="ARBA" id="ARBA00022840"/>
    </source>
</evidence>
<keyword evidence="7" id="KW-1185">Reference proteome</keyword>
<dbReference type="Gene3D" id="3.40.50.300">
    <property type="entry name" value="P-loop containing nucleotide triphosphate hydrolases"/>
    <property type="match status" value="1"/>
</dbReference>
<organism evidence="6 7">
    <name type="scientific">Mariniflexile gromovii</name>
    <dbReference type="NCBI Taxonomy" id="362523"/>
    <lineage>
        <taxon>Bacteria</taxon>
        <taxon>Pseudomonadati</taxon>
        <taxon>Bacteroidota</taxon>
        <taxon>Flavobacteriia</taxon>
        <taxon>Flavobacteriales</taxon>
        <taxon>Flavobacteriaceae</taxon>
        <taxon>Mariniflexile</taxon>
    </lineage>
</organism>
<dbReference type="RefSeq" id="WP_209653088.1">
    <property type="nucleotide sequence ID" value="NZ_JAGJCB010000003.1"/>
</dbReference>
<accession>A0ABS4BR96</accession>
<dbReference type="EMBL" id="JAGJCB010000003">
    <property type="protein sequence ID" value="MBP0903084.1"/>
    <property type="molecule type" value="Genomic_DNA"/>
</dbReference>
<dbReference type="PANTHER" id="PTHR43335">
    <property type="entry name" value="ABC TRANSPORTER, ATP-BINDING PROTEIN"/>
    <property type="match status" value="1"/>
</dbReference>
<dbReference type="NCBIfam" id="TIGR03522">
    <property type="entry name" value="GldA_ABC_ATP"/>
    <property type="match status" value="1"/>
</dbReference>
<dbReference type="InterPro" id="IPR019864">
    <property type="entry name" value="Motility-assoc_ABC_GldA"/>
</dbReference>
<dbReference type="InterPro" id="IPR003439">
    <property type="entry name" value="ABC_transporter-like_ATP-bd"/>
</dbReference>
<evidence type="ECO:0000256" key="3">
    <source>
        <dbReference type="ARBA" id="ARBA00022741"/>
    </source>
</evidence>
<comment type="caution">
    <text evidence="6">The sequence shown here is derived from an EMBL/GenBank/DDBJ whole genome shotgun (WGS) entry which is preliminary data.</text>
</comment>
<protein>
    <submittedName>
        <fullName evidence="6">Gliding motility-associated ABC transporter ATP-binding subunit GldA</fullName>
    </submittedName>
</protein>